<evidence type="ECO:0000313" key="3">
    <source>
        <dbReference type="Proteomes" id="UP000886595"/>
    </source>
</evidence>
<accession>A0A8X7PTR7</accession>
<dbReference type="OrthoDB" id="1090443at2759"/>
<protein>
    <recommendedName>
        <fullName evidence="1">Reverse transcriptase zinc-binding domain-containing protein</fullName>
    </recommendedName>
</protein>
<dbReference type="EMBL" id="JAAMPC010000015">
    <property type="protein sequence ID" value="KAG2255474.1"/>
    <property type="molecule type" value="Genomic_DNA"/>
</dbReference>
<dbReference type="Pfam" id="PF13966">
    <property type="entry name" value="zf-RVT"/>
    <property type="match status" value="1"/>
</dbReference>
<organism evidence="2 3">
    <name type="scientific">Brassica carinata</name>
    <name type="common">Ethiopian mustard</name>
    <name type="synonym">Abyssinian cabbage</name>
    <dbReference type="NCBI Taxonomy" id="52824"/>
    <lineage>
        <taxon>Eukaryota</taxon>
        <taxon>Viridiplantae</taxon>
        <taxon>Streptophyta</taxon>
        <taxon>Embryophyta</taxon>
        <taxon>Tracheophyta</taxon>
        <taxon>Spermatophyta</taxon>
        <taxon>Magnoliopsida</taxon>
        <taxon>eudicotyledons</taxon>
        <taxon>Gunneridae</taxon>
        <taxon>Pentapetalae</taxon>
        <taxon>rosids</taxon>
        <taxon>malvids</taxon>
        <taxon>Brassicales</taxon>
        <taxon>Brassicaceae</taxon>
        <taxon>Brassiceae</taxon>
        <taxon>Brassica</taxon>
    </lineage>
</organism>
<evidence type="ECO:0000259" key="1">
    <source>
        <dbReference type="Pfam" id="PF13966"/>
    </source>
</evidence>
<dbReference type="InterPro" id="IPR026960">
    <property type="entry name" value="RVT-Znf"/>
</dbReference>
<evidence type="ECO:0000313" key="2">
    <source>
        <dbReference type="EMBL" id="KAG2255474.1"/>
    </source>
</evidence>
<keyword evidence="3" id="KW-1185">Reference proteome</keyword>
<dbReference type="Proteomes" id="UP000886595">
    <property type="component" value="Unassembled WGS sequence"/>
</dbReference>
<sequence>MVSHFLFHHLDFLPRVAMNWQETSIIGLAMFSFSQKLKLLKKEILDINREHFSNLEERLKEAHSVLVSFQNQILVDPSPLLAAGEREANKKWVTLALAEERFLEQRSRVNWSANGNMNTAVFHRMVASRRATNQIHYLMDLGGNRLSELVDIKSHCVSYYEEFFGAEMPALSSASLDQIRDGRRISFWYDNWSIHGPLIRFIGLNGPLLMGIQDQSTVAEALLVRDWQAPSRTQNQNVSLVRATLRDWPHQAVPSEPDIFMWGPSDSCSDIFSTKKTWEFLRPRAETKEWSQVVLFKNMVPKHAFNFWMANLNRLPLNERLHQWGLMDSGLCTLCSTDQESRDHLFLTAGSQQTFGTTYLRKIVCQTAVYLIWKERNDRKHGRPPSTSIVIFNKIDRTTKDTLLARRHNKGCGNLLSLWFSYS</sequence>
<proteinExistence type="predicted"/>
<reference evidence="2 3" key="1">
    <citation type="submission" date="2020-02" db="EMBL/GenBank/DDBJ databases">
        <authorList>
            <person name="Ma Q."/>
            <person name="Huang Y."/>
            <person name="Song X."/>
            <person name="Pei D."/>
        </authorList>
    </citation>
    <scope>NUCLEOTIDE SEQUENCE [LARGE SCALE GENOMIC DNA]</scope>
    <source>
        <strain evidence="2">Sxm20200214</strain>
        <tissue evidence="2">Leaf</tissue>
    </source>
</reference>
<comment type="caution">
    <text evidence="2">The sequence shown here is derived from an EMBL/GenBank/DDBJ whole genome shotgun (WGS) entry which is preliminary data.</text>
</comment>
<gene>
    <name evidence="2" type="ORF">Bca52824_074768</name>
</gene>
<dbReference type="AlphaFoldDB" id="A0A8X7PTR7"/>
<name>A0A8X7PTR7_BRACI</name>
<feature type="domain" description="Reverse transcriptase zinc-binding" evidence="1">
    <location>
        <begin position="272"/>
        <end position="349"/>
    </location>
</feature>